<organism evidence="2 3">
    <name type="scientific">Gossypium barbadense</name>
    <name type="common">Sea Island cotton</name>
    <name type="synonym">Hibiscus barbadensis</name>
    <dbReference type="NCBI Taxonomy" id="3634"/>
    <lineage>
        <taxon>Eukaryota</taxon>
        <taxon>Viridiplantae</taxon>
        <taxon>Streptophyta</taxon>
        <taxon>Embryophyta</taxon>
        <taxon>Tracheophyta</taxon>
        <taxon>Spermatophyta</taxon>
        <taxon>Magnoliopsida</taxon>
        <taxon>eudicotyledons</taxon>
        <taxon>Gunneridae</taxon>
        <taxon>Pentapetalae</taxon>
        <taxon>rosids</taxon>
        <taxon>malvids</taxon>
        <taxon>Malvales</taxon>
        <taxon>Malvaceae</taxon>
        <taxon>Malvoideae</taxon>
        <taxon>Gossypium</taxon>
    </lineage>
</organism>
<evidence type="ECO:0000313" key="3">
    <source>
        <dbReference type="Proteomes" id="UP000327439"/>
    </source>
</evidence>
<dbReference type="AlphaFoldDB" id="A0A5J5W0S9"/>
<evidence type="ECO:0000256" key="1">
    <source>
        <dbReference type="SAM" id="MobiDB-lite"/>
    </source>
</evidence>
<dbReference type="OrthoDB" id="514706at2759"/>
<evidence type="ECO:0000313" key="2">
    <source>
        <dbReference type="EMBL" id="KAB2086031.1"/>
    </source>
</evidence>
<keyword evidence="3" id="KW-1185">Reference proteome</keyword>
<name>A0A5J5W0S9_GOSBA</name>
<protein>
    <submittedName>
        <fullName evidence="2">Uncharacterized protein</fullName>
    </submittedName>
</protein>
<feature type="region of interest" description="Disordered" evidence="1">
    <location>
        <begin position="87"/>
        <end position="111"/>
    </location>
</feature>
<accession>A0A5J5W0S9</accession>
<proteinExistence type="predicted"/>
<gene>
    <name evidence="2" type="ORF">ES319_A04G000100v1</name>
</gene>
<dbReference type="PANTHER" id="PTHR36064">
    <property type="entry name" value="EMBRYO DEFECTIVE 2735"/>
    <property type="match status" value="1"/>
</dbReference>
<reference evidence="3" key="1">
    <citation type="journal article" date="2020" name="Nat. Genet.">
        <title>Genomic diversifications of five Gossypium allopolyploid species and their impact on cotton improvement.</title>
        <authorList>
            <person name="Chen Z.J."/>
            <person name="Sreedasyam A."/>
            <person name="Ando A."/>
            <person name="Song Q."/>
            <person name="De Santiago L.M."/>
            <person name="Hulse-Kemp A.M."/>
            <person name="Ding M."/>
            <person name="Ye W."/>
            <person name="Kirkbride R.C."/>
            <person name="Jenkins J."/>
            <person name="Plott C."/>
            <person name="Lovell J."/>
            <person name="Lin Y.M."/>
            <person name="Vaughn R."/>
            <person name="Liu B."/>
            <person name="Simpson S."/>
            <person name="Scheffler B.E."/>
            <person name="Wen L."/>
            <person name="Saski C.A."/>
            <person name="Grover C.E."/>
            <person name="Hu G."/>
            <person name="Conover J.L."/>
            <person name="Carlson J.W."/>
            <person name="Shu S."/>
            <person name="Boston L.B."/>
            <person name="Williams M."/>
            <person name="Peterson D.G."/>
            <person name="McGee K."/>
            <person name="Jones D.C."/>
            <person name="Wendel J.F."/>
            <person name="Stelly D.M."/>
            <person name="Grimwood J."/>
            <person name="Schmutz J."/>
        </authorList>
    </citation>
    <scope>NUCLEOTIDE SEQUENCE [LARGE SCALE GENOMIC DNA]</scope>
    <source>
        <strain evidence="3">cv. 3-79</strain>
    </source>
</reference>
<dbReference type="EMBL" id="CM018205">
    <property type="protein sequence ID" value="KAB2086031.1"/>
    <property type="molecule type" value="Genomic_DNA"/>
</dbReference>
<sequence length="111" mass="12883">MHQTPGILLLHCLEKKTKVSLLRMSAIHINPRKLYDYVQYDLKEIAFPSSFPDPPHIKKRRKLTWHERLLVLKEASSLYAASWVRDIGPDLRPNDYKKVDGTEGKSNGDKE</sequence>
<dbReference type="Proteomes" id="UP000327439">
    <property type="component" value="Chromosome A04"/>
</dbReference>